<keyword evidence="2" id="KW-0805">Transcription regulation</keyword>
<feature type="region of interest" description="Disordered" evidence="7">
    <location>
        <begin position="313"/>
        <end position="343"/>
    </location>
</feature>
<evidence type="ECO:0000256" key="5">
    <source>
        <dbReference type="ARBA" id="ARBA00023242"/>
    </source>
</evidence>
<feature type="domain" description="AP2/ERF" evidence="8">
    <location>
        <begin position="89"/>
        <end position="146"/>
    </location>
</feature>
<organism evidence="9 10">
    <name type="scientific">Trapa incisa</name>
    <dbReference type="NCBI Taxonomy" id="236973"/>
    <lineage>
        <taxon>Eukaryota</taxon>
        <taxon>Viridiplantae</taxon>
        <taxon>Streptophyta</taxon>
        <taxon>Embryophyta</taxon>
        <taxon>Tracheophyta</taxon>
        <taxon>Spermatophyta</taxon>
        <taxon>Magnoliopsida</taxon>
        <taxon>eudicotyledons</taxon>
        <taxon>Gunneridae</taxon>
        <taxon>Pentapetalae</taxon>
        <taxon>rosids</taxon>
        <taxon>malvids</taxon>
        <taxon>Myrtales</taxon>
        <taxon>Lythraceae</taxon>
        <taxon>Trapa</taxon>
    </lineage>
</organism>
<dbReference type="InterPro" id="IPR001471">
    <property type="entry name" value="AP2/ERF_dom"/>
</dbReference>
<feature type="compositionally biased region" description="Low complexity" evidence="7">
    <location>
        <begin position="320"/>
        <end position="329"/>
    </location>
</feature>
<sequence length="366" mass="39006">MNSSSSPSPSPSASASASPTTNRTILLLQDTDPFPSTHLNDDNSDSAGQTLSNNSSGSNRTTADNACSPNDSSGRRGKGKGGPDNNKFRYKGVRQRSWGKWVAEIRHPRGRSRKWLGTFNTAEDAARAYDRAALVLHGPKAQLNLQPPPSSTSAGAASSSVPSSSSSKAQTLRPLLPRPATYGTAAAAAAPSIGYAPYAATGAYFTYPSADSIFSTTSSLPYPSQSSSMILPRNPQFPVQLQAHQYDNQQQAQRSAREARAREEDRPLTAETASIQNPNPSCHYQHLHQEHQLQGLDLQNPSELIDAGGLSLTPQSVSSPQGADPAVVAGGPGSPPPPMWPLTDEEYLQHGLWNHGDPFWWKGGGR</sequence>
<dbReference type="PRINTS" id="PR00367">
    <property type="entry name" value="ETHRSPELEMNT"/>
</dbReference>
<dbReference type="SUPFAM" id="SSF54171">
    <property type="entry name" value="DNA-binding domain"/>
    <property type="match status" value="1"/>
</dbReference>
<accession>A0AAN7JJW5</accession>
<dbReference type="Pfam" id="PF00847">
    <property type="entry name" value="AP2"/>
    <property type="match status" value="1"/>
</dbReference>
<dbReference type="PANTHER" id="PTHR31241">
    <property type="entry name" value="DEHYDRATION-RESPONSIVE ELEMENT-BINDING PROTEIN 2C"/>
    <property type="match status" value="1"/>
</dbReference>
<keyword evidence="3" id="KW-0238">DNA-binding</keyword>
<dbReference type="EMBL" id="JAXIOK010000020">
    <property type="protein sequence ID" value="KAK4746932.1"/>
    <property type="molecule type" value="Genomic_DNA"/>
</dbReference>
<proteinExistence type="inferred from homology"/>
<dbReference type="AlphaFoldDB" id="A0AAN7JJW5"/>
<feature type="compositionally biased region" description="Low complexity" evidence="7">
    <location>
        <begin position="244"/>
        <end position="254"/>
    </location>
</feature>
<dbReference type="GO" id="GO:0006950">
    <property type="term" value="P:response to stress"/>
    <property type="evidence" value="ECO:0007669"/>
    <property type="project" value="TreeGrafter"/>
</dbReference>
<evidence type="ECO:0000256" key="3">
    <source>
        <dbReference type="ARBA" id="ARBA00023125"/>
    </source>
</evidence>
<feature type="region of interest" description="Disordered" evidence="7">
    <location>
        <begin position="244"/>
        <end position="278"/>
    </location>
</feature>
<feature type="region of interest" description="Disordered" evidence="7">
    <location>
        <begin position="1"/>
        <end position="93"/>
    </location>
</feature>
<gene>
    <name evidence="9" type="ORF">SAY87_025969</name>
</gene>
<dbReference type="FunFam" id="3.30.730.10:FF:000001">
    <property type="entry name" value="Ethylene-responsive transcription factor 2"/>
    <property type="match status" value="1"/>
</dbReference>
<evidence type="ECO:0000256" key="2">
    <source>
        <dbReference type="ARBA" id="ARBA00023015"/>
    </source>
</evidence>
<comment type="caution">
    <text evidence="9">The sequence shown here is derived from an EMBL/GenBank/DDBJ whole genome shotgun (WGS) entry which is preliminary data.</text>
</comment>
<dbReference type="GO" id="GO:0005634">
    <property type="term" value="C:nucleus"/>
    <property type="evidence" value="ECO:0007669"/>
    <property type="project" value="UniProtKB-SubCell"/>
</dbReference>
<feature type="compositionally biased region" description="Polar residues" evidence="7">
    <location>
        <begin position="45"/>
        <end position="71"/>
    </location>
</feature>
<feature type="compositionally biased region" description="Low complexity" evidence="7">
    <location>
        <begin position="1"/>
        <end position="19"/>
    </location>
</feature>
<evidence type="ECO:0000313" key="10">
    <source>
        <dbReference type="Proteomes" id="UP001345219"/>
    </source>
</evidence>
<comment type="similarity">
    <text evidence="6">Belongs to the AP2/ERF transcription factor family. ERF subfamily.</text>
</comment>
<feature type="compositionally biased region" description="Low complexity" evidence="7">
    <location>
        <begin position="151"/>
        <end position="169"/>
    </location>
</feature>
<dbReference type="Proteomes" id="UP001345219">
    <property type="component" value="Chromosome 20"/>
</dbReference>
<keyword evidence="10" id="KW-1185">Reference proteome</keyword>
<dbReference type="Gene3D" id="3.30.730.10">
    <property type="entry name" value="AP2/ERF domain"/>
    <property type="match status" value="1"/>
</dbReference>
<protein>
    <recommendedName>
        <fullName evidence="8">AP2/ERF domain-containing protein</fullName>
    </recommendedName>
</protein>
<keyword evidence="4" id="KW-0804">Transcription</keyword>
<dbReference type="PANTHER" id="PTHR31241:SF24">
    <property type="entry name" value="ETHYLENE-RESPONSIVE TRANSCRIPTION FACTOR ABI4"/>
    <property type="match status" value="1"/>
</dbReference>
<evidence type="ECO:0000259" key="8">
    <source>
        <dbReference type="PROSITE" id="PS51032"/>
    </source>
</evidence>
<dbReference type="GO" id="GO:0003700">
    <property type="term" value="F:DNA-binding transcription factor activity"/>
    <property type="evidence" value="ECO:0007669"/>
    <property type="project" value="InterPro"/>
</dbReference>
<evidence type="ECO:0000256" key="4">
    <source>
        <dbReference type="ARBA" id="ARBA00023163"/>
    </source>
</evidence>
<dbReference type="GO" id="GO:0045893">
    <property type="term" value="P:positive regulation of DNA-templated transcription"/>
    <property type="evidence" value="ECO:0007669"/>
    <property type="project" value="TreeGrafter"/>
</dbReference>
<keyword evidence="5" id="KW-0539">Nucleus</keyword>
<dbReference type="InterPro" id="IPR036955">
    <property type="entry name" value="AP2/ERF_dom_sf"/>
</dbReference>
<feature type="region of interest" description="Disordered" evidence="7">
    <location>
        <begin position="141"/>
        <end position="171"/>
    </location>
</feature>
<dbReference type="SMART" id="SM00380">
    <property type="entry name" value="AP2"/>
    <property type="match status" value="1"/>
</dbReference>
<dbReference type="GO" id="GO:0000976">
    <property type="term" value="F:transcription cis-regulatory region binding"/>
    <property type="evidence" value="ECO:0007669"/>
    <property type="project" value="TreeGrafter"/>
</dbReference>
<evidence type="ECO:0000313" key="9">
    <source>
        <dbReference type="EMBL" id="KAK4746932.1"/>
    </source>
</evidence>
<dbReference type="PROSITE" id="PS51032">
    <property type="entry name" value="AP2_ERF"/>
    <property type="match status" value="1"/>
</dbReference>
<feature type="compositionally biased region" description="Basic and acidic residues" evidence="7">
    <location>
        <begin position="255"/>
        <end position="268"/>
    </location>
</feature>
<evidence type="ECO:0000256" key="7">
    <source>
        <dbReference type="SAM" id="MobiDB-lite"/>
    </source>
</evidence>
<evidence type="ECO:0000256" key="1">
    <source>
        <dbReference type="ARBA" id="ARBA00004123"/>
    </source>
</evidence>
<evidence type="ECO:0000256" key="6">
    <source>
        <dbReference type="ARBA" id="ARBA00024343"/>
    </source>
</evidence>
<dbReference type="InterPro" id="IPR016177">
    <property type="entry name" value="DNA-bd_dom_sf"/>
</dbReference>
<comment type="subcellular location">
    <subcellularLocation>
        <location evidence="1">Nucleus</location>
    </subcellularLocation>
</comment>
<name>A0AAN7JJW5_9MYRT</name>
<reference evidence="9 10" key="1">
    <citation type="journal article" date="2023" name="Hortic Res">
        <title>Pangenome of water caltrop reveals structural variations and asymmetric subgenome divergence after allopolyploidization.</title>
        <authorList>
            <person name="Zhang X."/>
            <person name="Chen Y."/>
            <person name="Wang L."/>
            <person name="Yuan Y."/>
            <person name="Fang M."/>
            <person name="Shi L."/>
            <person name="Lu R."/>
            <person name="Comes H.P."/>
            <person name="Ma Y."/>
            <person name="Chen Y."/>
            <person name="Huang G."/>
            <person name="Zhou Y."/>
            <person name="Zheng Z."/>
            <person name="Qiu Y."/>
        </authorList>
    </citation>
    <scope>NUCLEOTIDE SEQUENCE [LARGE SCALE GENOMIC DNA]</scope>
    <source>
        <tissue evidence="9">Roots</tissue>
    </source>
</reference>
<dbReference type="CDD" id="cd00018">
    <property type="entry name" value="AP2"/>
    <property type="match status" value="1"/>
</dbReference>